<evidence type="ECO:0000256" key="7">
    <source>
        <dbReference type="ARBA" id="ARBA00049197"/>
    </source>
</evidence>
<dbReference type="Gene3D" id="1.10.1040.10">
    <property type="entry name" value="N-(1-d-carboxylethyl)-l-norvaline Dehydrogenase, domain 2"/>
    <property type="match status" value="1"/>
</dbReference>
<protein>
    <recommendedName>
        <fullName evidence="3 9">3-hydroxyisobutyrate dehydrogenase</fullName>
        <shortName evidence="9">HIBADH</shortName>
        <ecNumber evidence="3 9">1.1.1.31</ecNumber>
    </recommendedName>
</protein>
<dbReference type="InterPro" id="IPR036291">
    <property type="entry name" value="NAD(P)-bd_dom_sf"/>
</dbReference>
<evidence type="ECO:0000256" key="2">
    <source>
        <dbReference type="ARBA" id="ARBA00006013"/>
    </source>
</evidence>
<comment type="similarity">
    <text evidence="2">Belongs to the HIBADH-related family. 3-hydroxyisobutyrate dehydrogenase subfamily.</text>
</comment>
<dbReference type="EC" id="1.1.1.31" evidence="3 9"/>
<evidence type="ECO:0000256" key="9">
    <source>
        <dbReference type="RuleBase" id="RU910714"/>
    </source>
</evidence>
<keyword evidence="13" id="KW-1185">Reference proteome</keyword>
<dbReference type="FunFam" id="1.10.1040.10:FF:000006">
    <property type="entry name" value="3-hydroxyisobutyrate dehydrogenase"/>
    <property type="match status" value="1"/>
</dbReference>
<dbReference type="GO" id="GO:0008442">
    <property type="term" value="F:3-hydroxyisobutyrate dehydrogenase activity"/>
    <property type="evidence" value="ECO:0007669"/>
    <property type="project" value="UniProtKB-EC"/>
</dbReference>
<feature type="domain" description="6-phosphogluconate dehydrogenase NADP-binding" evidence="10">
    <location>
        <begin position="24"/>
        <end position="180"/>
    </location>
</feature>
<dbReference type="OMA" id="CPVPHVY"/>
<dbReference type="PROSITE" id="PS00895">
    <property type="entry name" value="3_HYDROXYISOBUT_DH"/>
    <property type="match status" value="1"/>
</dbReference>
<evidence type="ECO:0000256" key="1">
    <source>
        <dbReference type="ARBA" id="ARBA00005109"/>
    </source>
</evidence>
<dbReference type="NCBIfam" id="TIGR01692">
    <property type="entry name" value="HIBADH"/>
    <property type="match status" value="1"/>
</dbReference>
<proteinExistence type="inferred from homology"/>
<dbReference type="InterPro" id="IPR006115">
    <property type="entry name" value="6PGDH_NADP-bd"/>
</dbReference>
<dbReference type="InterPro" id="IPR011548">
    <property type="entry name" value="HIBADH"/>
</dbReference>
<dbReference type="AlphaFoldDB" id="A0A7J6PGI8"/>
<evidence type="ECO:0000256" key="4">
    <source>
        <dbReference type="ARBA" id="ARBA00022456"/>
    </source>
</evidence>
<dbReference type="GO" id="GO:0006574">
    <property type="term" value="P:L-valine catabolic process"/>
    <property type="evidence" value="ECO:0007669"/>
    <property type="project" value="UniProtKB-UniPathway"/>
</dbReference>
<reference evidence="12 13" key="1">
    <citation type="submission" date="2020-04" db="EMBL/GenBank/DDBJ databases">
        <title>Perkinsus olseni comparative genomics.</title>
        <authorList>
            <person name="Bogema D.R."/>
        </authorList>
    </citation>
    <scope>NUCLEOTIDE SEQUENCE [LARGE SCALE GENOMIC DNA]</scope>
    <source>
        <strain evidence="12 13">ATCC PRA-207</strain>
    </source>
</reference>
<dbReference type="InterPro" id="IPR008927">
    <property type="entry name" value="6-PGluconate_DH-like_C_sf"/>
</dbReference>
<dbReference type="Pfam" id="PF03446">
    <property type="entry name" value="NAD_binding_2"/>
    <property type="match status" value="1"/>
</dbReference>
<evidence type="ECO:0000256" key="6">
    <source>
        <dbReference type="ARBA" id="ARBA00023027"/>
    </source>
</evidence>
<comment type="catalytic activity">
    <reaction evidence="7 9">
        <text>3-hydroxy-2-methylpropanoate + NAD(+) = 2-methyl-3-oxopropanoate + NADH + H(+)</text>
        <dbReference type="Rhea" id="RHEA:17681"/>
        <dbReference type="ChEBI" id="CHEBI:11805"/>
        <dbReference type="ChEBI" id="CHEBI:15378"/>
        <dbReference type="ChEBI" id="CHEBI:57540"/>
        <dbReference type="ChEBI" id="CHEBI:57700"/>
        <dbReference type="ChEBI" id="CHEBI:57945"/>
        <dbReference type="EC" id="1.1.1.31"/>
    </reaction>
</comment>
<name>A0A7J6PGI8_PEROL</name>
<dbReference type="Gene3D" id="3.40.50.720">
    <property type="entry name" value="NAD(P)-binding Rossmann-like Domain"/>
    <property type="match status" value="1"/>
</dbReference>
<dbReference type="GO" id="GO:0050661">
    <property type="term" value="F:NADP binding"/>
    <property type="evidence" value="ECO:0007669"/>
    <property type="project" value="InterPro"/>
</dbReference>
<dbReference type="InterPro" id="IPR029154">
    <property type="entry name" value="HIBADH-like_NADP-bd"/>
</dbReference>
<gene>
    <name evidence="12" type="ORF">FOZ63_014223</name>
</gene>
<evidence type="ECO:0000256" key="5">
    <source>
        <dbReference type="ARBA" id="ARBA00023002"/>
    </source>
</evidence>
<evidence type="ECO:0000259" key="10">
    <source>
        <dbReference type="Pfam" id="PF03446"/>
    </source>
</evidence>
<keyword evidence="6 9" id="KW-0520">NAD</keyword>
<dbReference type="GO" id="GO:0051287">
    <property type="term" value="F:NAD binding"/>
    <property type="evidence" value="ECO:0007669"/>
    <property type="project" value="InterPro"/>
</dbReference>
<dbReference type="InterPro" id="IPR015815">
    <property type="entry name" value="HIBADH-related"/>
</dbReference>
<dbReference type="EMBL" id="JABANO010039166">
    <property type="protein sequence ID" value="KAF4695324.1"/>
    <property type="molecule type" value="Genomic_DNA"/>
</dbReference>
<sequence>MLRLAQRGFRSAGGVFREARGFSTIGFIGLGNMGSGMAANLLKAQRSLVVFDRMKDSPGIAEAASKGARVAGDVEELCSCADVIISMVPGTRDVVDLYTASGGILSLLKKPSFLIDCSTIDPIAAQHVIKKAQEEGHRMVDAPVSGGVPAAKAGTLTFMVGADSSDDLKAATEILSPMGNPKYCGSAGLGQAVKVSNNLILAASMLGVAEGFRLAKTLGVDPKVFAQIVNASTGRCWSSDTYNPVPGVMDKDVPSNRGYTGGFMVDLMVKDLDLAKAAAEGCGADVRRGLPGPTRLVVLGLALSTAQVPVAKFARELYASVGAKGHGRKDFSCVYKYLDSSSK</sequence>
<dbReference type="Pfam" id="PF14833">
    <property type="entry name" value="NAD_binding_11"/>
    <property type="match status" value="1"/>
</dbReference>
<dbReference type="InterPro" id="IPR013328">
    <property type="entry name" value="6PGD_dom2"/>
</dbReference>
<dbReference type="PIRSF" id="PIRSF000103">
    <property type="entry name" value="HIBADH"/>
    <property type="match status" value="1"/>
</dbReference>
<evidence type="ECO:0000256" key="3">
    <source>
        <dbReference type="ARBA" id="ARBA00012991"/>
    </source>
</evidence>
<dbReference type="SUPFAM" id="SSF51735">
    <property type="entry name" value="NAD(P)-binding Rossmann-fold domains"/>
    <property type="match status" value="1"/>
</dbReference>
<dbReference type="PANTHER" id="PTHR22981">
    <property type="entry name" value="3-HYDROXYISOBUTYRATE DEHYDROGENASE-RELATED"/>
    <property type="match status" value="1"/>
</dbReference>
<comment type="pathway">
    <text evidence="1 9">Amino-acid degradation; L-valine degradation.</text>
</comment>
<organism evidence="12 13">
    <name type="scientific">Perkinsus olseni</name>
    <name type="common">Perkinsus atlanticus</name>
    <dbReference type="NCBI Taxonomy" id="32597"/>
    <lineage>
        <taxon>Eukaryota</taxon>
        <taxon>Sar</taxon>
        <taxon>Alveolata</taxon>
        <taxon>Perkinsozoa</taxon>
        <taxon>Perkinsea</taxon>
        <taxon>Perkinsida</taxon>
        <taxon>Perkinsidae</taxon>
        <taxon>Perkinsus</taxon>
    </lineage>
</organism>
<evidence type="ECO:0000313" key="12">
    <source>
        <dbReference type="EMBL" id="KAF4695324.1"/>
    </source>
</evidence>
<evidence type="ECO:0000259" key="11">
    <source>
        <dbReference type="Pfam" id="PF14833"/>
    </source>
</evidence>
<evidence type="ECO:0000256" key="8">
    <source>
        <dbReference type="PIRSR" id="PIRSR000103-1"/>
    </source>
</evidence>
<comment type="caution">
    <text evidence="12">The sequence shown here is derived from an EMBL/GenBank/DDBJ whole genome shotgun (WGS) entry which is preliminary data.</text>
</comment>
<dbReference type="Proteomes" id="UP000553632">
    <property type="component" value="Unassembled WGS sequence"/>
</dbReference>
<feature type="domain" description="3-hydroxyisobutyrate dehydrogenase-like NAD-binding" evidence="11">
    <location>
        <begin position="188"/>
        <end position="286"/>
    </location>
</feature>
<dbReference type="PANTHER" id="PTHR22981:SF7">
    <property type="entry name" value="3-HYDROXYISOBUTYRATE DEHYDROGENASE, MITOCHONDRIAL"/>
    <property type="match status" value="1"/>
</dbReference>
<keyword evidence="5 9" id="KW-0560">Oxidoreductase</keyword>
<evidence type="ECO:0000313" key="13">
    <source>
        <dbReference type="Proteomes" id="UP000553632"/>
    </source>
</evidence>
<dbReference type="SUPFAM" id="SSF48179">
    <property type="entry name" value="6-phosphogluconate dehydrogenase C-terminal domain-like"/>
    <property type="match status" value="1"/>
</dbReference>
<accession>A0A7J6PGI8</accession>
<keyword evidence="4 9" id="KW-0101">Branched-chain amino acid catabolism</keyword>
<feature type="active site" evidence="8">
    <location>
        <position position="194"/>
    </location>
</feature>
<dbReference type="UniPathway" id="UPA00362"/>
<dbReference type="InterPro" id="IPR002204">
    <property type="entry name" value="3-OH-isobutyrate_DH-rel_CS"/>
</dbReference>